<dbReference type="InterPro" id="IPR029058">
    <property type="entry name" value="AB_hydrolase_fold"/>
</dbReference>
<dbReference type="PANTHER" id="PTHR22946">
    <property type="entry name" value="DIENELACTONE HYDROLASE DOMAIN-CONTAINING PROTEIN-RELATED"/>
    <property type="match status" value="1"/>
</dbReference>
<dbReference type="PANTHER" id="PTHR22946:SF9">
    <property type="entry name" value="POLYKETIDE TRANSFERASE AF380"/>
    <property type="match status" value="1"/>
</dbReference>
<dbReference type="KEGG" id="lck:HN018_05775"/>
<dbReference type="GO" id="GO:0052689">
    <property type="term" value="F:carboxylic ester hydrolase activity"/>
    <property type="evidence" value="ECO:0007669"/>
    <property type="project" value="UniProtKB-ARBA"/>
</dbReference>
<protein>
    <submittedName>
        <fullName evidence="4">Alpha/beta fold hydrolase</fullName>
    </submittedName>
</protein>
<organism evidence="4 5">
    <name type="scientific">Lichenicola cladoniae</name>
    <dbReference type="NCBI Taxonomy" id="1484109"/>
    <lineage>
        <taxon>Bacteria</taxon>
        <taxon>Pseudomonadati</taxon>
        <taxon>Pseudomonadota</taxon>
        <taxon>Alphaproteobacteria</taxon>
        <taxon>Acetobacterales</taxon>
        <taxon>Acetobacteraceae</taxon>
        <taxon>Lichenicola</taxon>
    </lineage>
</organism>
<keyword evidence="5" id="KW-1185">Reference proteome</keyword>
<proteinExistence type="inferred from homology"/>
<dbReference type="InterPro" id="IPR050261">
    <property type="entry name" value="FrsA_esterase"/>
</dbReference>
<keyword evidence="1 4" id="KW-0378">Hydrolase</keyword>
<dbReference type="Pfam" id="PF00561">
    <property type="entry name" value="Abhydrolase_1"/>
    <property type="match status" value="1"/>
</dbReference>
<dbReference type="EMBL" id="CP053708">
    <property type="protein sequence ID" value="QKE92455.1"/>
    <property type="molecule type" value="Genomic_DNA"/>
</dbReference>
<accession>A0A6M8HWA2</accession>
<feature type="domain" description="AB hydrolase-1" evidence="3">
    <location>
        <begin position="26"/>
        <end position="268"/>
    </location>
</feature>
<name>A0A6M8HWA2_9PROT</name>
<comment type="similarity">
    <text evidence="2">Belongs to the AB hydrolase superfamily. FUS2 hydrolase family.</text>
</comment>
<dbReference type="Proteomes" id="UP000500767">
    <property type="component" value="Chromosome"/>
</dbReference>
<dbReference type="Gene3D" id="3.40.50.1820">
    <property type="entry name" value="alpha/beta hydrolase"/>
    <property type="match status" value="1"/>
</dbReference>
<evidence type="ECO:0000256" key="2">
    <source>
        <dbReference type="ARBA" id="ARBA00038115"/>
    </source>
</evidence>
<evidence type="ECO:0000313" key="4">
    <source>
        <dbReference type="EMBL" id="QKE92455.1"/>
    </source>
</evidence>
<dbReference type="AlphaFoldDB" id="A0A6M8HWA2"/>
<dbReference type="InterPro" id="IPR000073">
    <property type="entry name" value="AB_hydrolase_1"/>
</dbReference>
<gene>
    <name evidence="4" type="ORF">HN018_05775</name>
</gene>
<sequence>MKTTTYCISNDIAVTVHGSETHGRTPWIILCHGFCGIQEILLPAFAEAFAAAGFTSVTFDYRGFGKSGGERGRLVPAMQIEDIQTVIAWTKQHTAHDEDRIGLWGTSFGGCHVVSAAANNPDISCVVTQLPFADGETIVTGRMSSEEKLGFIATLDKMEAKRRDSGKEMFVGITRVLNDDESKAFFEAYKDEFPAMNVKIPFLTVRETLLYKPAIAARDVVCPVLVVVAEKDTVNPPEQGQALFDAIGTPTKALHNETGARHYDIYSGAHFDNVVAAEISWFKTHLQPVSL</sequence>
<dbReference type="SUPFAM" id="SSF53474">
    <property type="entry name" value="alpha/beta-Hydrolases"/>
    <property type="match status" value="1"/>
</dbReference>
<evidence type="ECO:0000313" key="5">
    <source>
        <dbReference type="Proteomes" id="UP000500767"/>
    </source>
</evidence>
<evidence type="ECO:0000259" key="3">
    <source>
        <dbReference type="Pfam" id="PF00561"/>
    </source>
</evidence>
<evidence type="ECO:0000256" key="1">
    <source>
        <dbReference type="ARBA" id="ARBA00022801"/>
    </source>
</evidence>
<reference evidence="4 5" key="1">
    <citation type="journal article" date="2014" name="World J. Microbiol. Biotechnol.">
        <title>Biodiversity and physiological characteristics of Antarctic and Arctic lichens-associated bacteria.</title>
        <authorList>
            <person name="Lee Y.M."/>
            <person name="Kim E.H."/>
            <person name="Lee H.K."/>
            <person name="Hong S.G."/>
        </authorList>
    </citation>
    <scope>NUCLEOTIDE SEQUENCE [LARGE SCALE GENOMIC DNA]</scope>
    <source>
        <strain evidence="4 5">PAMC 26569</strain>
    </source>
</reference>